<dbReference type="GO" id="GO:0005524">
    <property type="term" value="F:ATP binding"/>
    <property type="evidence" value="ECO:0007669"/>
    <property type="project" value="UniProtKB-KW"/>
</dbReference>
<organism evidence="8 9">
    <name type="scientific">Candidatus Zymogenus saltonus</name>
    <dbReference type="NCBI Taxonomy" id="2844893"/>
    <lineage>
        <taxon>Bacteria</taxon>
        <taxon>Deltaproteobacteria</taxon>
        <taxon>Candidatus Zymogenia</taxon>
        <taxon>Candidatus Zymogeniales</taxon>
        <taxon>Candidatus Zymogenaceae</taxon>
        <taxon>Candidatus Zymogenus</taxon>
    </lineage>
</organism>
<evidence type="ECO:0000313" key="8">
    <source>
        <dbReference type="EMBL" id="MBN1573534.1"/>
    </source>
</evidence>
<sequence length="281" mass="31536">MKDGVKVITISGNGTNCEMETAFAFRLAGADVSDIVHISRIVYGEVKLDDYHILALAGGFLDGDDLGAAKAMANRLKFSKMVETGERLIDSIMEFVSDEKLIIGICNGFQLMVKLGLLPAVNKTYGTQSTTITYNDSGRFEDRWVYLHVDEKSPSVFTKGITDLYLPVRHGEGKFVAEDKVLDEMEKKNLVIFRYSDENYNPTMEYPKNPNGSFRSIAGISDESGRLMALMPHPEGFMSFTQHPRWTREYSQNGSSDTQNREGKGLLIFKNGVRYVRENLL</sequence>
<dbReference type="GO" id="GO:0005737">
    <property type="term" value="C:cytoplasm"/>
    <property type="evidence" value="ECO:0007669"/>
    <property type="project" value="TreeGrafter"/>
</dbReference>
<dbReference type="SMART" id="SM01211">
    <property type="entry name" value="GATase_5"/>
    <property type="match status" value="1"/>
</dbReference>
<dbReference type="SUPFAM" id="SSF52317">
    <property type="entry name" value="Class I glutamine amidotransferase-like"/>
    <property type="match status" value="1"/>
</dbReference>
<dbReference type="PROSITE" id="PS51273">
    <property type="entry name" value="GATASE_TYPE_1"/>
    <property type="match status" value="1"/>
</dbReference>
<evidence type="ECO:0000256" key="4">
    <source>
        <dbReference type="ARBA" id="ARBA00022755"/>
    </source>
</evidence>
<dbReference type="GO" id="GO:0004642">
    <property type="term" value="F:phosphoribosylformylglycinamidine synthase activity"/>
    <property type="evidence" value="ECO:0007669"/>
    <property type="project" value="InterPro"/>
</dbReference>
<evidence type="ECO:0000256" key="7">
    <source>
        <dbReference type="ARBA" id="ARBA00022962"/>
    </source>
</evidence>
<reference evidence="8" key="2">
    <citation type="submission" date="2021-01" db="EMBL/GenBank/DDBJ databases">
        <authorList>
            <person name="Hahn C.R."/>
            <person name="Youssef N.H."/>
            <person name="Elshahed M."/>
        </authorList>
    </citation>
    <scope>NUCLEOTIDE SEQUENCE</scope>
    <source>
        <strain evidence="8">Zod_Metabat.24</strain>
    </source>
</reference>
<dbReference type="Proteomes" id="UP000809273">
    <property type="component" value="Unassembled WGS sequence"/>
</dbReference>
<evidence type="ECO:0000256" key="2">
    <source>
        <dbReference type="ARBA" id="ARBA00022598"/>
    </source>
</evidence>
<name>A0A9D8KEZ7_9DELT</name>
<keyword evidence="6" id="KW-0067">ATP-binding</keyword>
<protein>
    <submittedName>
        <fullName evidence="8">Phosphoribosylformylglycinamidine synthase subunit PurQ</fullName>
    </submittedName>
</protein>
<proteinExistence type="predicted"/>
<reference evidence="8" key="1">
    <citation type="journal article" date="2021" name="Environ. Microbiol.">
        <title>Genomic characterization of three novel Desulfobacterota classes expand the metabolic and phylogenetic diversity of the phylum.</title>
        <authorList>
            <person name="Murphy C.L."/>
            <person name="Biggerstaff J."/>
            <person name="Eichhorn A."/>
            <person name="Ewing E."/>
            <person name="Shahan R."/>
            <person name="Soriano D."/>
            <person name="Stewart S."/>
            <person name="VanMol K."/>
            <person name="Walker R."/>
            <person name="Walters P."/>
            <person name="Elshahed M.S."/>
            <person name="Youssef N.H."/>
        </authorList>
    </citation>
    <scope>NUCLEOTIDE SEQUENCE</scope>
    <source>
        <strain evidence="8">Zod_Metabat.24</strain>
    </source>
</reference>
<dbReference type="EMBL" id="JAFGIX010000052">
    <property type="protein sequence ID" value="MBN1573534.1"/>
    <property type="molecule type" value="Genomic_DNA"/>
</dbReference>
<keyword evidence="2" id="KW-0436">Ligase</keyword>
<evidence type="ECO:0000313" key="9">
    <source>
        <dbReference type="Proteomes" id="UP000809273"/>
    </source>
</evidence>
<dbReference type="GO" id="GO:0016787">
    <property type="term" value="F:hydrolase activity"/>
    <property type="evidence" value="ECO:0007669"/>
    <property type="project" value="UniProtKB-KW"/>
</dbReference>
<keyword evidence="1" id="KW-0963">Cytoplasm</keyword>
<evidence type="ECO:0000256" key="3">
    <source>
        <dbReference type="ARBA" id="ARBA00022741"/>
    </source>
</evidence>
<evidence type="ECO:0000256" key="1">
    <source>
        <dbReference type="ARBA" id="ARBA00022490"/>
    </source>
</evidence>
<dbReference type="AlphaFoldDB" id="A0A9D8KEZ7"/>
<accession>A0A9D8KEZ7</accession>
<gene>
    <name evidence="8" type="ORF">JW984_10100</name>
</gene>
<evidence type="ECO:0000256" key="6">
    <source>
        <dbReference type="ARBA" id="ARBA00022840"/>
    </source>
</evidence>
<evidence type="ECO:0000256" key="5">
    <source>
        <dbReference type="ARBA" id="ARBA00022801"/>
    </source>
</evidence>
<dbReference type="PANTHER" id="PTHR10099:SF1">
    <property type="entry name" value="PHOSPHORIBOSYLFORMYLGLYCINAMIDINE SYNTHASE"/>
    <property type="match status" value="1"/>
</dbReference>
<dbReference type="Gene3D" id="3.40.50.880">
    <property type="match status" value="1"/>
</dbReference>
<comment type="caution">
    <text evidence="8">The sequence shown here is derived from an EMBL/GenBank/DDBJ whole genome shotgun (WGS) entry which is preliminary data.</text>
</comment>
<dbReference type="GO" id="GO:0006189">
    <property type="term" value="P:'de novo' IMP biosynthetic process"/>
    <property type="evidence" value="ECO:0007669"/>
    <property type="project" value="InterPro"/>
</dbReference>
<keyword evidence="7" id="KW-0315">Glutamine amidotransferase</keyword>
<dbReference type="PIRSF" id="PIRSF001586">
    <property type="entry name" value="FGAM_synth_I"/>
    <property type="match status" value="1"/>
</dbReference>
<keyword evidence="4" id="KW-0658">Purine biosynthesis</keyword>
<dbReference type="InterPro" id="IPR029062">
    <property type="entry name" value="Class_I_gatase-like"/>
</dbReference>
<keyword evidence="5" id="KW-0378">Hydrolase</keyword>
<dbReference type="InterPro" id="IPR010075">
    <property type="entry name" value="PRibForGlyAmidine_synth_PurQ"/>
</dbReference>
<dbReference type="PANTHER" id="PTHR10099">
    <property type="entry name" value="PHOSPHORIBOSYLFORMYLGLYCINAMIDINE SYNTHASE"/>
    <property type="match status" value="1"/>
</dbReference>
<keyword evidence="3" id="KW-0547">Nucleotide-binding</keyword>
<dbReference type="Pfam" id="PF13507">
    <property type="entry name" value="GATase_5"/>
    <property type="match status" value="1"/>
</dbReference>